<gene>
    <name evidence="2" type="ORF">HRI_001585400</name>
</gene>
<keyword evidence="3" id="KW-1185">Reference proteome</keyword>
<dbReference type="InterPro" id="IPR017451">
    <property type="entry name" value="F-box-assoc_interact_dom"/>
</dbReference>
<accession>A0A9W7LX11</accession>
<protein>
    <submittedName>
        <fullName evidence="2">CONSTITUTIVE EXPRESSER OF PR GENES 1, CONSTITUTIVE EXPRESSER OF PR GENES 30</fullName>
    </submittedName>
</protein>
<dbReference type="SMART" id="SM00256">
    <property type="entry name" value="FBOX"/>
    <property type="match status" value="1"/>
</dbReference>
<evidence type="ECO:0000259" key="1">
    <source>
        <dbReference type="PROSITE" id="PS50181"/>
    </source>
</evidence>
<evidence type="ECO:0000313" key="3">
    <source>
        <dbReference type="Proteomes" id="UP001165190"/>
    </source>
</evidence>
<dbReference type="InterPro" id="IPR001810">
    <property type="entry name" value="F-box_dom"/>
</dbReference>
<dbReference type="SUPFAM" id="SSF81383">
    <property type="entry name" value="F-box domain"/>
    <property type="match status" value="1"/>
</dbReference>
<dbReference type="NCBIfam" id="TIGR01640">
    <property type="entry name" value="F_box_assoc_1"/>
    <property type="match status" value="1"/>
</dbReference>
<feature type="domain" description="F-box" evidence="1">
    <location>
        <begin position="1"/>
        <end position="45"/>
    </location>
</feature>
<proteinExistence type="predicted"/>
<reference evidence="2" key="1">
    <citation type="submission" date="2023-05" db="EMBL/GenBank/DDBJ databases">
        <title>Genome and transcriptome analyses reveal genes involved in the formation of fine ridges on petal epidermal cells in Hibiscus trionum.</title>
        <authorList>
            <person name="Koshimizu S."/>
            <person name="Masuda S."/>
            <person name="Ishii T."/>
            <person name="Shirasu K."/>
            <person name="Hoshino A."/>
            <person name="Arita M."/>
        </authorList>
    </citation>
    <scope>NUCLEOTIDE SEQUENCE</scope>
    <source>
        <strain evidence="2">Hamamatsu line</strain>
    </source>
</reference>
<dbReference type="OrthoDB" id="5314306at2759"/>
<dbReference type="Gene3D" id="1.20.1280.50">
    <property type="match status" value="1"/>
</dbReference>
<dbReference type="Proteomes" id="UP001165190">
    <property type="component" value="Unassembled WGS sequence"/>
</dbReference>
<dbReference type="InterPro" id="IPR013187">
    <property type="entry name" value="F-box-assoc_dom_typ3"/>
</dbReference>
<dbReference type="AlphaFoldDB" id="A0A9W7LX11"/>
<dbReference type="PANTHER" id="PTHR31672">
    <property type="entry name" value="BNACNNG10540D PROTEIN"/>
    <property type="match status" value="1"/>
</dbReference>
<sequence>MSDYMPVEVILGILQRLPVKSLVKCRSVCKTWNTLICDPSFISTHLQASLSTPPINTPFLLFRYEKNSPKLYSLHYDNDGFDEFKQLRFSPFACVSDFVVLGSCNGLLSLILLPGYLLNFLLWNPSIQKYISLPKPSISEVVELNVGFGFDSRTNYYKLFLVEVEEDGSWNKPCLFSLNENCWKRVAATPPNYTFDDVTGISLHFVNGAVHWLGYQNRNDNGYLNAIWGFDLSAEVFFEISLPESLIGLWPMVLLIMKYGESSIAVSTRPMYDENELWVMKEYGVAESWTKVLAFHSNRRGFPIVSGFRKNGQVLLLVDYEELASLDLNCQQMEPRGVKVGTRLFRVEGNYVESLVLLDKGVDVPSLSLVNLAIDSSDYDESSGEESDMA</sequence>
<dbReference type="Pfam" id="PF12937">
    <property type="entry name" value="F-box-like"/>
    <property type="match status" value="1"/>
</dbReference>
<dbReference type="InterPro" id="IPR050796">
    <property type="entry name" value="SCF_F-box_component"/>
</dbReference>
<name>A0A9W7LX11_HIBTR</name>
<evidence type="ECO:0000313" key="2">
    <source>
        <dbReference type="EMBL" id="GMI79161.1"/>
    </source>
</evidence>
<dbReference type="PROSITE" id="PS50181">
    <property type="entry name" value="FBOX"/>
    <property type="match status" value="1"/>
</dbReference>
<comment type="caution">
    <text evidence="2">The sequence shown here is derived from an EMBL/GenBank/DDBJ whole genome shotgun (WGS) entry which is preliminary data.</text>
</comment>
<dbReference type="EMBL" id="BSYR01000016">
    <property type="protein sequence ID" value="GMI79161.1"/>
    <property type="molecule type" value="Genomic_DNA"/>
</dbReference>
<organism evidence="2 3">
    <name type="scientific">Hibiscus trionum</name>
    <name type="common">Flower of an hour</name>
    <dbReference type="NCBI Taxonomy" id="183268"/>
    <lineage>
        <taxon>Eukaryota</taxon>
        <taxon>Viridiplantae</taxon>
        <taxon>Streptophyta</taxon>
        <taxon>Embryophyta</taxon>
        <taxon>Tracheophyta</taxon>
        <taxon>Spermatophyta</taxon>
        <taxon>Magnoliopsida</taxon>
        <taxon>eudicotyledons</taxon>
        <taxon>Gunneridae</taxon>
        <taxon>Pentapetalae</taxon>
        <taxon>rosids</taxon>
        <taxon>malvids</taxon>
        <taxon>Malvales</taxon>
        <taxon>Malvaceae</taxon>
        <taxon>Malvoideae</taxon>
        <taxon>Hibiscus</taxon>
    </lineage>
</organism>
<dbReference type="CDD" id="cd22157">
    <property type="entry name" value="F-box_AtFBW1-like"/>
    <property type="match status" value="1"/>
</dbReference>
<dbReference type="Pfam" id="PF08268">
    <property type="entry name" value="FBA_3"/>
    <property type="match status" value="1"/>
</dbReference>
<dbReference type="InterPro" id="IPR036047">
    <property type="entry name" value="F-box-like_dom_sf"/>
</dbReference>
<dbReference type="PANTHER" id="PTHR31672:SF13">
    <property type="entry name" value="F-BOX PROTEIN CPR30-LIKE"/>
    <property type="match status" value="1"/>
</dbReference>